<dbReference type="InterPro" id="IPR005346">
    <property type="entry name" value="RnfH"/>
</dbReference>
<dbReference type="PANTHER" id="PTHR37483:SF1">
    <property type="entry name" value="UPF0125 PROTEIN RATB"/>
    <property type="match status" value="1"/>
</dbReference>
<comment type="similarity">
    <text evidence="1 2">Belongs to the UPF0125 (RnfH) family.</text>
</comment>
<dbReference type="InterPro" id="IPR037021">
    <property type="entry name" value="RnfH_sf"/>
</dbReference>
<organism evidence="3 4">
    <name type="scientific">Lysobacter korlensis</name>
    <dbReference type="NCBI Taxonomy" id="553636"/>
    <lineage>
        <taxon>Bacteria</taxon>
        <taxon>Pseudomonadati</taxon>
        <taxon>Pseudomonadota</taxon>
        <taxon>Gammaproteobacteria</taxon>
        <taxon>Lysobacterales</taxon>
        <taxon>Lysobacteraceae</taxon>
        <taxon>Lysobacter</taxon>
    </lineage>
</organism>
<dbReference type="Proteomes" id="UP001589896">
    <property type="component" value="Unassembled WGS sequence"/>
</dbReference>
<reference evidence="3 4" key="1">
    <citation type="submission" date="2024-09" db="EMBL/GenBank/DDBJ databases">
        <authorList>
            <person name="Sun Q."/>
            <person name="Mori K."/>
        </authorList>
    </citation>
    <scope>NUCLEOTIDE SEQUENCE [LARGE SCALE GENOMIC DNA]</scope>
    <source>
        <strain evidence="3 4">KCTC 23076</strain>
    </source>
</reference>
<proteinExistence type="inferred from homology"/>
<dbReference type="EMBL" id="JBHLTG010000003">
    <property type="protein sequence ID" value="MFC0679311.1"/>
    <property type="molecule type" value="Genomic_DNA"/>
</dbReference>
<name>A0ABV6RQR7_9GAMM</name>
<evidence type="ECO:0000256" key="2">
    <source>
        <dbReference type="HAMAP-Rule" id="MF_00460"/>
    </source>
</evidence>
<dbReference type="HAMAP" id="MF_00460">
    <property type="entry name" value="UPF0125_RnfH"/>
    <property type="match status" value="1"/>
</dbReference>
<evidence type="ECO:0000256" key="1">
    <source>
        <dbReference type="ARBA" id="ARBA00010645"/>
    </source>
</evidence>
<dbReference type="RefSeq" id="WP_386669938.1">
    <property type="nucleotide sequence ID" value="NZ_JBHLTG010000003.1"/>
</dbReference>
<dbReference type="InterPro" id="IPR016155">
    <property type="entry name" value="Mopterin_synth/thiamin_S_b"/>
</dbReference>
<keyword evidence="4" id="KW-1185">Reference proteome</keyword>
<accession>A0ABV6RQR7</accession>
<dbReference type="PANTHER" id="PTHR37483">
    <property type="entry name" value="UPF0125 PROTEIN RATB"/>
    <property type="match status" value="1"/>
</dbReference>
<evidence type="ECO:0000313" key="3">
    <source>
        <dbReference type="EMBL" id="MFC0679311.1"/>
    </source>
</evidence>
<sequence>MKVEVIRAWPRRFETTLLELPLGSTVRDALRSVPMAGGEVAVAIHGLRVTTDTPLSDGDRIELLRPLVADPKESRRRRARERQAPAR</sequence>
<protein>
    <recommendedName>
        <fullName evidence="2">UPF0125 protein ACFFGH_15865</fullName>
    </recommendedName>
</protein>
<dbReference type="Pfam" id="PF03658">
    <property type="entry name" value="Ub-RnfH"/>
    <property type="match status" value="1"/>
</dbReference>
<dbReference type="Gene3D" id="3.10.20.280">
    <property type="entry name" value="RnfH-like"/>
    <property type="match status" value="1"/>
</dbReference>
<dbReference type="SUPFAM" id="SSF54285">
    <property type="entry name" value="MoaD/ThiS"/>
    <property type="match status" value="1"/>
</dbReference>
<gene>
    <name evidence="3" type="ORF">ACFFGH_15865</name>
</gene>
<comment type="caution">
    <text evidence="3">The sequence shown here is derived from an EMBL/GenBank/DDBJ whole genome shotgun (WGS) entry which is preliminary data.</text>
</comment>
<evidence type="ECO:0000313" key="4">
    <source>
        <dbReference type="Proteomes" id="UP001589896"/>
    </source>
</evidence>